<dbReference type="Proteomes" id="UP000603200">
    <property type="component" value="Unassembled WGS sequence"/>
</dbReference>
<proteinExistence type="predicted"/>
<dbReference type="RefSeq" id="WP_203841652.1">
    <property type="nucleotide sequence ID" value="NZ_BAAATV010000009.1"/>
</dbReference>
<reference evidence="1 2" key="1">
    <citation type="submission" date="2021-01" db="EMBL/GenBank/DDBJ databases">
        <title>Whole genome shotgun sequence of Actinoplanes humidus NBRC 14915.</title>
        <authorList>
            <person name="Komaki H."/>
            <person name="Tamura T."/>
        </authorList>
    </citation>
    <scope>NUCLEOTIDE SEQUENCE [LARGE SCALE GENOMIC DNA]</scope>
    <source>
        <strain evidence="1 2">NBRC 14915</strain>
    </source>
</reference>
<accession>A0ABQ4A1E4</accession>
<dbReference type="EMBL" id="BOMN01000112">
    <property type="protein sequence ID" value="GIE24648.1"/>
    <property type="molecule type" value="Genomic_DNA"/>
</dbReference>
<sequence>MTGRASLIDRRALLSRLGEVEPEPAEPNPWLTRAGLQDRLPHLLGLDQRSSYELCRRVLDRLRPGWDRP</sequence>
<comment type="caution">
    <text evidence="1">The sequence shown here is derived from an EMBL/GenBank/DDBJ whole genome shotgun (WGS) entry which is preliminary data.</text>
</comment>
<evidence type="ECO:0000313" key="2">
    <source>
        <dbReference type="Proteomes" id="UP000603200"/>
    </source>
</evidence>
<organism evidence="1 2">
    <name type="scientific">Winogradskya humida</name>
    <dbReference type="NCBI Taxonomy" id="113566"/>
    <lineage>
        <taxon>Bacteria</taxon>
        <taxon>Bacillati</taxon>
        <taxon>Actinomycetota</taxon>
        <taxon>Actinomycetes</taxon>
        <taxon>Micromonosporales</taxon>
        <taxon>Micromonosporaceae</taxon>
        <taxon>Winogradskya</taxon>
    </lineage>
</organism>
<gene>
    <name evidence="1" type="ORF">Ahu01nite_077500</name>
</gene>
<evidence type="ECO:0000313" key="1">
    <source>
        <dbReference type="EMBL" id="GIE24648.1"/>
    </source>
</evidence>
<keyword evidence="2" id="KW-1185">Reference proteome</keyword>
<name>A0ABQ4A1E4_9ACTN</name>
<protein>
    <submittedName>
        <fullName evidence="1">Uncharacterized protein</fullName>
    </submittedName>
</protein>